<organism evidence="2 3">
    <name type="scientific">Stentor coeruleus</name>
    <dbReference type="NCBI Taxonomy" id="5963"/>
    <lineage>
        <taxon>Eukaryota</taxon>
        <taxon>Sar</taxon>
        <taxon>Alveolata</taxon>
        <taxon>Ciliophora</taxon>
        <taxon>Postciliodesmatophora</taxon>
        <taxon>Heterotrichea</taxon>
        <taxon>Heterotrichida</taxon>
        <taxon>Stentoridae</taxon>
        <taxon>Stentor</taxon>
    </lineage>
</organism>
<dbReference type="SMART" id="SM01126">
    <property type="entry name" value="DDE_Tnp_IS1595"/>
    <property type="match status" value="1"/>
</dbReference>
<dbReference type="InterPro" id="IPR053164">
    <property type="entry name" value="IS1016-like_transposase"/>
</dbReference>
<evidence type="ECO:0000313" key="3">
    <source>
        <dbReference type="Proteomes" id="UP000187209"/>
    </source>
</evidence>
<dbReference type="Proteomes" id="UP000187209">
    <property type="component" value="Unassembled WGS sequence"/>
</dbReference>
<dbReference type="NCBIfam" id="NF033547">
    <property type="entry name" value="transpos_IS1595"/>
    <property type="match status" value="1"/>
</dbReference>
<proteinExistence type="predicted"/>
<dbReference type="OrthoDB" id="2192452at2759"/>
<dbReference type="PANTHER" id="PTHR47163">
    <property type="entry name" value="DDE_TNP_IS1595 DOMAIN-CONTAINING PROTEIN"/>
    <property type="match status" value="1"/>
</dbReference>
<evidence type="ECO:0000313" key="2">
    <source>
        <dbReference type="EMBL" id="OMJ87822.1"/>
    </source>
</evidence>
<dbReference type="Pfam" id="PF12762">
    <property type="entry name" value="DDE_Tnp_IS1595"/>
    <property type="match status" value="1"/>
</dbReference>
<comment type="caution">
    <text evidence="2">The sequence shown here is derived from an EMBL/GenBank/DDBJ whole genome shotgun (WGS) entry which is preliminary data.</text>
</comment>
<feature type="domain" description="ISXO2-like transposase" evidence="1">
    <location>
        <begin position="211"/>
        <end position="350"/>
    </location>
</feature>
<dbReference type="InterPro" id="IPR024445">
    <property type="entry name" value="Tnp_ISXO2-like"/>
</dbReference>
<dbReference type="AlphaFoldDB" id="A0A1R2CFM1"/>
<gene>
    <name evidence="2" type="ORF">SteCoe_10386</name>
</gene>
<keyword evidence="3" id="KW-1185">Reference proteome</keyword>
<accession>A0A1R2CFM1</accession>
<evidence type="ECO:0000259" key="1">
    <source>
        <dbReference type="SMART" id="SM01126"/>
    </source>
</evidence>
<sequence>MITDHNKDKNKCNHCIDSANVKNELLIVTKDHLYTTEALDKEEQRLYKKYMKLRKRRALAAGYKVIATIDEDVLRVDMIDNVLKQEIPNSIFSVITDQYYSSCFMIQTGLVQLKKHCSQCAGKVGLYFDSGIGDFNYKCKCGEMWNYLDKTIWKDYNLDSRRILTILIMFLTGCKPIEIKKLLISSSREYRPLEKLIKKVISEYFVRNLPKFRGVVEIDESAFRSKSKTRAKNKVDKWVFGLYERERKIVYMEIVKNRRESTLIPIIQKICEPGTTIISDQWGSYNKLPDYGFPHYTVDHSRFFVNPHSREIHTQDIEISWGWAKYEIRRQNRIMHNLQEYLHLFCWKRQFKEYQDKVTETTALIKGFCEIFKDYQMREKKIEN</sequence>
<protein>
    <recommendedName>
        <fullName evidence="1">ISXO2-like transposase domain-containing protein</fullName>
    </recommendedName>
</protein>
<name>A0A1R2CFM1_9CILI</name>
<dbReference type="EMBL" id="MPUH01000167">
    <property type="protein sequence ID" value="OMJ87822.1"/>
    <property type="molecule type" value="Genomic_DNA"/>
</dbReference>
<reference evidence="2 3" key="1">
    <citation type="submission" date="2016-11" db="EMBL/GenBank/DDBJ databases">
        <title>The macronuclear genome of Stentor coeruleus: a giant cell with tiny introns.</title>
        <authorList>
            <person name="Slabodnick M."/>
            <person name="Ruby J.G."/>
            <person name="Reiff S.B."/>
            <person name="Swart E.C."/>
            <person name="Gosai S."/>
            <person name="Prabakaran S."/>
            <person name="Witkowska E."/>
            <person name="Larue G.E."/>
            <person name="Fisher S."/>
            <person name="Freeman R.M."/>
            <person name="Gunawardena J."/>
            <person name="Chu W."/>
            <person name="Stover N.A."/>
            <person name="Gregory B.D."/>
            <person name="Nowacki M."/>
            <person name="Derisi J."/>
            <person name="Roy S.W."/>
            <person name="Marshall W.F."/>
            <person name="Sood P."/>
        </authorList>
    </citation>
    <scope>NUCLEOTIDE SEQUENCE [LARGE SCALE GENOMIC DNA]</scope>
    <source>
        <strain evidence="2">WM001</strain>
    </source>
</reference>
<dbReference type="PANTHER" id="PTHR47163:SF2">
    <property type="entry name" value="SI:DKEY-17M8.2"/>
    <property type="match status" value="1"/>
</dbReference>